<keyword evidence="7" id="KW-1185">Reference proteome</keyword>
<accession>A0ABT4GGX1</accession>
<dbReference type="InterPro" id="IPR012337">
    <property type="entry name" value="RNaseH-like_sf"/>
</dbReference>
<keyword evidence="3" id="KW-0238">DNA-binding</keyword>
<evidence type="ECO:0000256" key="1">
    <source>
        <dbReference type="ARBA" id="ARBA00002286"/>
    </source>
</evidence>
<dbReference type="SUPFAM" id="SSF53098">
    <property type="entry name" value="Ribonuclease H-like"/>
    <property type="match status" value="1"/>
</dbReference>
<dbReference type="NCBIfam" id="NF033587">
    <property type="entry name" value="transpos_IS6"/>
    <property type="match status" value="1"/>
</dbReference>
<reference evidence="6 7" key="1">
    <citation type="submission" date="2022-05" db="EMBL/GenBank/DDBJ databases">
        <title>Genome Sequencing of Bee-Associated Microbes.</title>
        <authorList>
            <person name="Dunlap C."/>
        </authorList>
    </citation>
    <scope>NUCLEOTIDE SEQUENCE [LARGE SCALE GENOMIC DNA]</scope>
    <source>
        <strain evidence="6 7">NRRL B-14421</strain>
    </source>
</reference>
<proteinExistence type="predicted"/>
<dbReference type="InterPro" id="IPR032874">
    <property type="entry name" value="DDE_dom"/>
</dbReference>
<dbReference type="InterPro" id="IPR001584">
    <property type="entry name" value="Integrase_cat-core"/>
</dbReference>
<comment type="function">
    <text evidence="1">Involved in the transposition of the insertion sequence.</text>
</comment>
<dbReference type="PANTHER" id="PTHR35528:SF3">
    <property type="entry name" value="BLL1675 PROTEIN"/>
    <property type="match status" value="1"/>
</dbReference>
<feature type="domain" description="Integrase catalytic" evidence="5">
    <location>
        <begin position="69"/>
        <end position="235"/>
    </location>
</feature>
<dbReference type="Proteomes" id="UP001527099">
    <property type="component" value="Unassembled WGS sequence"/>
</dbReference>
<evidence type="ECO:0000256" key="4">
    <source>
        <dbReference type="ARBA" id="ARBA00023172"/>
    </source>
</evidence>
<dbReference type="InterPro" id="IPR036397">
    <property type="entry name" value="RNaseH_sf"/>
</dbReference>
<dbReference type="InterPro" id="IPR047930">
    <property type="entry name" value="Transpos_IS6"/>
</dbReference>
<keyword evidence="4" id="KW-0233">DNA recombination</keyword>
<dbReference type="InterPro" id="IPR052183">
    <property type="entry name" value="IS_Transposase"/>
</dbReference>
<dbReference type="Gene3D" id="3.30.420.10">
    <property type="entry name" value="Ribonuclease H-like superfamily/Ribonuclease H"/>
    <property type="match status" value="1"/>
</dbReference>
<dbReference type="PANTHER" id="PTHR35528">
    <property type="entry name" value="BLL1675 PROTEIN"/>
    <property type="match status" value="1"/>
</dbReference>
<name>A0ABT4GGX1_9BACL</name>
<gene>
    <name evidence="6" type="ORF">M5X19_21380</name>
</gene>
<dbReference type="EMBL" id="JAMDMX010000069">
    <property type="protein sequence ID" value="MCY9695435.1"/>
    <property type="molecule type" value="Genomic_DNA"/>
</dbReference>
<evidence type="ECO:0000313" key="6">
    <source>
        <dbReference type="EMBL" id="MCY9695435.1"/>
    </source>
</evidence>
<dbReference type="PROSITE" id="PS50994">
    <property type="entry name" value="INTEGRASE"/>
    <property type="match status" value="1"/>
</dbReference>
<sequence length="241" mass="28399">MGQINMENSSNIFKWKHFESEIILLTVRWYLQYRFSYRDLVEIMSERGISISHTTIMRWVHEYSPEIAKRVRPHLKTVNDSWRCDETYIKVKGHWTYLYRAVDSTGKTIDFMLSEKRDAKAAELFFQKALALDHVQTPRVITVDKNPSYPAAIETLKKNKKLPQDILMRQVKYLNNIIEQDHRFIKKRTSPMLGFKSFETAKKTIQGIETMHIIKKGQVKLKNLSVPNNVQLFQQLFGSMA</sequence>
<keyword evidence="2" id="KW-0815">Transposition</keyword>
<protein>
    <submittedName>
        <fullName evidence="6">IS6 family transposase</fullName>
    </submittedName>
</protein>
<organism evidence="6 7">
    <name type="scientific">Paenibacillus alginolyticus</name>
    <dbReference type="NCBI Taxonomy" id="59839"/>
    <lineage>
        <taxon>Bacteria</taxon>
        <taxon>Bacillati</taxon>
        <taxon>Bacillota</taxon>
        <taxon>Bacilli</taxon>
        <taxon>Bacillales</taxon>
        <taxon>Paenibacillaceae</taxon>
        <taxon>Paenibacillus</taxon>
    </lineage>
</organism>
<evidence type="ECO:0000256" key="2">
    <source>
        <dbReference type="ARBA" id="ARBA00022578"/>
    </source>
</evidence>
<evidence type="ECO:0000259" key="5">
    <source>
        <dbReference type="PROSITE" id="PS50994"/>
    </source>
</evidence>
<dbReference type="Pfam" id="PF13610">
    <property type="entry name" value="DDE_Tnp_IS240"/>
    <property type="match status" value="1"/>
</dbReference>
<evidence type="ECO:0000313" key="7">
    <source>
        <dbReference type="Proteomes" id="UP001527099"/>
    </source>
</evidence>
<comment type="caution">
    <text evidence="6">The sequence shown here is derived from an EMBL/GenBank/DDBJ whole genome shotgun (WGS) entry which is preliminary data.</text>
</comment>
<evidence type="ECO:0000256" key="3">
    <source>
        <dbReference type="ARBA" id="ARBA00023125"/>
    </source>
</evidence>